<organism evidence="1 2">
    <name type="scientific">Nesidiocoris tenuis</name>
    <dbReference type="NCBI Taxonomy" id="355587"/>
    <lineage>
        <taxon>Eukaryota</taxon>
        <taxon>Metazoa</taxon>
        <taxon>Ecdysozoa</taxon>
        <taxon>Arthropoda</taxon>
        <taxon>Hexapoda</taxon>
        <taxon>Insecta</taxon>
        <taxon>Pterygota</taxon>
        <taxon>Neoptera</taxon>
        <taxon>Paraneoptera</taxon>
        <taxon>Hemiptera</taxon>
        <taxon>Heteroptera</taxon>
        <taxon>Panheteroptera</taxon>
        <taxon>Cimicomorpha</taxon>
        <taxon>Miridae</taxon>
        <taxon>Dicyphina</taxon>
        <taxon>Nesidiocoris</taxon>
    </lineage>
</organism>
<sequence length="88" mass="10227">MSWTTIADEAMSISLSQSYQAMTCPDAWFQRLFLRAAVHARDTFGNRKHITSRSVDNKKGEEDRIFYTGRRTSRLVFMLTSQRHLTVP</sequence>
<reference evidence="1 2" key="1">
    <citation type="submission" date="2020-02" db="EMBL/GenBank/DDBJ databases">
        <authorList>
            <person name="Ferguson B K."/>
        </authorList>
    </citation>
    <scope>NUCLEOTIDE SEQUENCE [LARGE SCALE GENOMIC DNA]</scope>
</reference>
<dbReference type="Proteomes" id="UP000479000">
    <property type="component" value="Unassembled WGS sequence"/>
</dbReference>
<dbReference type="AlphaFoldDB" id="A0A6H5H577"/>
<gene>
    <name evidence="1" type="ORF">NTEN_LOCUS15818</name>
</gene>
<accession>A0A6H5H577</accession>
<feature type="non-terminal residue" evidence="1">
    <location>
        <position position="88"/>
    </location>
</feature>
<keyword evidence="2" id="KW-1185">Reference proteome</keyword>
<proteinExistence type="predicted"/>
<evidence type="ECO:0000313" key="2">
    <source>
        <dbReference type="Proteomes" id="UP000479000"/>
    </source>
</evidence>
<dbReference type="EMBL" id="CADCXU010023314">
    <property type="protein sequence ID" value="CAB0010820.1"/>
    <property type="molecule type" value="Genomic_DNA"/>
</dbReference>
<protein>
    <submittedName>
        <fullName evidence="1">Uncharacterized protein</fullName>
    </submittedName>
</protein>
<evidence type="ECO:0000313" key="1">
    <source>
        <dbReference type="EMBL" id="CAB0010820.1"/>
    </source>
</evidence>
<name>A0A6H5H577_9HEMI</name>